<sequence length="369" mass="41439">MQEKRAARIAFFDAYRTFLVFAVVSLHAAMVYMAHVPAWWYVIDPERSLFFLAWVLVTDTFPMPALFFVSGYFAPLSLERRGRSAFLKDKLLRIGLPWGVGVLLFAPLFARATWKSLGLPLPSSHWAFVRTLWIGPAYQQAHFWFLGVLLAFFLLFAFAASLRRPSASRLSPLRGMLLWWGLASATFFLSSLRWHHDLWISLGPLYFQPARIVSYLAAFCLGGRAWRDGWFDGPGVGRKVLPLAALGAFLGALVVVILPFRFAQSDALGAKALRAMAYAFASLSMGSFFLLVCSAFLNRPSPRWRLLGESSYGVYWLHQMILMPLAALLVPLSFPGAVKFVVALVGTCGLCFLLTVEGLRRLPLLRRIF</sequence>
<gene>
    <name evidence="3" type="ORF">KAR29_09605</name>
</gene>
<dbReference type="InterPro" id="IPR002656">
    <property type="entry name" value="Acyl_transf_3_dom"/>
</dbReference>
<feature type="transmembrane region" description="Helical" evidence="1">
    <location>
        <begin position="240"/>
        <end position="263"/>
    </location>
</feature>
<feature type="transmembrane region" description="Helical" evidence="1">
    <location>
        <begin position="141"/>
        <end position="161"/>
    </location>
</feature>
<feature type="domain" description="Acyltransferase 3" evidence="2">
    <location>
        <begin position="10"/>
        <end position="355"/>
    </location>
</feature>
<accession>A0A9Q7EUZ5</accession>
<dbReference type="RefSeq" id="WP_274372781.1">
    <property type="nucleotide sequence ID" value="NZ_CP072943.1"/>
</dbReference>
<keyword evidence="1" id="KW-1133">Transmembrane helix</keyword>
<feature type="transmembrane region" description="Helical" evidence="1">
    <location>
        <begin position="20"/>
        <end position="43"/>
    </location>
</feature>
<dbReference type="AlphaFoldDB" id="A0A9Q7EUZ5"/>
<dbReference type="EMBL" id="CP072943">
    <property type="protein sequence ID" value="QTX31614.1"/>
    <property type="molecule type" value="Genomic_DNA"/>
</dbReference>
<evidence type="ECO:0000313" key="4">
    <source>
        <dbReference type="Proteomes" id="UP000671879"/>
    </source>
</evidence>
<protein>
    <submittedName>
        <fullName evidence="3">Acyltransferase family protein</fullName>
    </submittedName>
</protein>
<keyword evidence="4" id="KW-1185">Reference proteome</keyword>
<feature type="transmembrane region" description="Helical" evidence="1">
    <location>
        <begin position="49"/>
        <end position="74"/>
    </location>
</feature>
<dbReference type="PANTHER" id="PTHR36927">
    <property type="entry name" value="BLR4337 PROTEIN"/>
    <property type="match status" value="1"/>
</dbReference>
<name>A0A9Q7EUZ5_9BACT</name>
<evidence type="ECO:0000313" key="3">
    <source>
        <dbReference type="EMBL" id="QTX31614.1"/>
    </source>
</evidence>
<evidence type="ECO:0000259" key="2">
    <source>
        <dbReference type="Pfam" id="PF01757"/>
    </source>
</evidence>
<dbReference type="Proteomes" id="UP000671879">
    <property type="component" value="Chromosome"/>
</dbReference>
<dbReference type="InterPro" id="IPR050623">
    <property type="entry name" value="Glucan_succinyl_AcylTrfase"/>
</dbReference>
<keyword evidence="3" id="KW-0012">Acyltransferase</keyword>
<feature type="transmembrane region" description="Helical" evidence="1">
    <location>
        <begin position="95"/>
        <end position="114"/>
    </location>
</feature>
<feature type="transmembrane region" description="Helical" evidence="1">
    <location>
        <begin position="173"/>
        <end position="192"/>
    </location>
</feature>
<keyword evidence="1" id="KW-0472">Membrane</keyword>
<dbReference type="KEGG" id="aram:KAR29_09605"/>
<organism evidence="3 4">
    <name type="scientific">Aminithiophilus ramosus</name>
    <dbReference type="NCBI Taxonomy" id="3029084"/>
    <lineage>
        <taxon>Bacteria</taxon>
        <taxon>Thermotogati</taxon>
        <taxon>Synergistota</taxon>
        <taxon>Synergistia</taxon>
        <taxon>Synergistales</taxon>
        <taxon>Aminithiophilaceae</taxon>
        <taxon>Aminithiophilus</taxon>
    </lineage>
</organism>
<keyword evidence="3" id="KW-0808">Transferase</keyword>
<reference evidence="4" key="1">
    <citation type="submission" date="2021-04" db="EMBL/GenBank/DDBJ databases">
        <title>A novel Synergistetes isolate from a pyrite-forming mixed culture.</title>
        <authorList>
            <person name="Bunk B."/>
            <person name="Sproer C."/>
            <person name="Spring S."/>
            <person name="Pester M."/>
        </authorList>
    </citation>
    <scope>NUCLEOTIDE SEQUENCE [LARGE SCALE GENOMIC DNA]</scope>
    <source>
        <strain evidence="4">J.5.4.2-T.3.5.2</strain>
    </source>
</reference>
<proteinExistence type="predicted"/>
<feature type="transmembrane region" description="Helical" evidence="1">
    <location>
        <begin position="275"/>
        <end position="293"/>
    </location>
</feature>
<evidence type="ECO:0000256" key="1">
    <source>
        <dbReference type="SAM" id="Phobius"/>
    </source>
</evidence>
<feature type="transmembrane region" description="Helical" evidence="1">
    <location>
        <begin position="314"/>
        <end position="334"/>
    </location>
</feature>
<feature type="transmembrane region" description="Helical" evidence="1">
    <location>
        <begin position="340"/>
        <end position="359"/>
    </location>
</feature>
<dbReference type="PANTHER" id="PTHR36927:SF1">
    <property type="entry name" value="MDO-LIKE PROTEIN"/>
    <property type="match status" value="1"/>
</dbReference>
<dbReference type="Pfam" id="PF01757">
    <property type="entry name" value="Acyl_transf_3"/>
    <property type="match status" value="1"/>
</dbReference>
<dbReference type="GO" id="GO:0016747">
    <property type="term" value="F:acyltransferase activity, transferring groups other than amino-acyl groups"/>
    <property type="evidence" value="ECO:0007669"/>
    <property type="project" value="InterPro"/>
</dbReference>
<keyword evidence="1" id="KW-0812">Transmembrane</keyword>